<feature type="region of interest" description="Disordered" evidence="1">
    <location>
        <begin position="91"/>
        <end position="116"/>
    </location>
</feature>
<feature type="compositionally biased region" description="Acidic residues" evidence="1">
    <location>
        <begin position="92"/>
        <end position="110"/>
    </location>
</feature>
<dbReference type="AlphaFoldDB" id="A0AAN6S4C1"/>
<dbReference type="EMBL" id="MU853810">
    <property type="protein sequence ID" value="KAK3939528.1"/>
    <property type="molecule type" value="Genomic_DNA"/>
</dbReference>
<evidence type="ECO:0000256" key="1">
    <source>
        <dbReference type="SAM" id="MobiDB-lite"/>
    </source>
</evidence>
<reference evidence="3" key="1">
    <citation type="journal article" date="2023" name="Mol. Phylogenet. Evol.">
        <title>Genome-scale phylogeny and comparative genomics of the fungal order Sordariales.</title>
        <authorList>
            <person name="Hensen N."/>
            <person name="Bonometti L."/>
            <person name="Westerberg I."/>
            <person name="Brannstrom I.O."/>
            <person name="Guillou S."/>
            <person name="Cros-Aarteil S."/>
            <person name="Calhoun S."/>
            <person name="Haridas S."/>
            <person name="Kuo A."/>
            <person name="Mondo S."/>
            <person name="Pangilinan J."/>
            <person name="Riley R."/>
            <person name="LaButti K."/>
            <person name="Andreopoulos B."/>
            <person name="Lipzen A."/>
            <person name="Chen C."/>
            <person name="Yan M."/>
            <person name="Daum C."/>
            <person name="Ng V."/>
            <person name="Clum A."/>
            <person name="Steindorff A."/>
            <person name="Ohm R.A."/>
            <person name="Martin F."/>
            <person name="Silar P."/>
            <person name="Natvig D.O."/>
            <person name="Lalanne C."/>
            <person name="Gautier V."/>
            <person name="Ament-Velasquez S.L."/>
            <person name="Kruys A."/>
            <person name="Hutchinson M.I."/>
            <person name="Powell A.J."/>
            <person name="Barry K."/>
            <person name="Miller A.N."/>
            <person name="Grigoriev I.V."/>
            <person name="Debuchy R."/>
            <person name="Gladieux P."/>
            <person name="Hiltunen Thoren M."/>
            <person name="Johannesson H."/>
        </authorList>
    </citation>
    <scope>NUCLEOTIDE SEQUENCE [LARGE SCALE GENOMIC DNA]</scope>
    <source>
        <strain evidence="3">CBS 340.73</strain>
    </source>
</reference>
<gene>
    <name evidence="2" type="ORF">QBC46DRAFT_364798</name>
</gene>
<name>A0AAN6S4C1_9PEZI</name>
<evidence type="ECO:0000313" key="3">
    <source>
        <dbReference type="Proteomes" id="UP001303473"/>
    </source>
</evidence>
<keyword evidence="3" id="KW-1185">Reference proteome</keyword>
<organism evidence="2 3">
    <name type="scientific">Diplogelasinospora grovesii</name>
    <dbReference type="NCBI Taxonomy" id="303347"/>
    <lineage>
        <taxon>Eukaryota</taxon>
        <taxon>Fungi</taxon>
        <taxon>Dikarya</taxon>
        <taxon>Ascomycota</taxon>
        <taxon>Pezizomycotina</taxon>
        <taxon>Sordariomycetes</taxon>
        <taxon>Sordariomycetidae</taxon>
        <taxon>Sordariales</taxon>
        <taxon>Diplogelasinosporaceae</taxon>
        <taxon>Diplogelasinospora</taxon>
    </lineage>
</organism>
<sequence>MPPKRAAAAKAGPAKKAKSSESSESMSAGASASASATSEPEAPAAPAAPPRNKRWAKVSGSANVDANYLHLVQNPLEAYKYVCLCQPPFSTGDDDSDEEDEEEEEEEDEAVDVRSRKPCDGGDKCLCEKLASEHPDHPWKLTFAAKHKFSCQRIHCDIRCPDSFSMADDGDIINETFQLIGRLFLSMLTRLAKDNLLSPSSEVQNAGLIMALFIQLTRDLREYGILDDSNKESLGPAKDKKKWYPHTLNEQILMWAKKYDIKLVRPSNINSLISQTEGEGEGDRRSYC</sequence>
<evidence type="ECO:0000313" key="2">
    <source>
        <dbReference type="EMBL" id="KAK3939528.1"/>
    </source>
</evidence>
<proteinExistence type="predicted"/>
<dbReference type="Proteomes" id="UP001303473">
    <property type="component" value="Unassembled WGS sequence"/>
</dbReference>
<accession>A0AAN6S4C1</accession>
<feature type="compositionally biased region" description="Low complexity" evidence="1">
    <location>
        <begin position="1"/>
        <end position="45"/>
    </location>
</feature>
<feature type="region of interest" description="Disordered" evidence="1">
    <location>
        <begin position="1"/>
        <end position="57"/>
    </location>
</feature>
<comment type="caution">
    <text evidence="2">The sequence shown here is derived from an EMBL/GenBank/DDBJ whole genome shotgun (WGS) entry which is preliminary data.</text>
</comment>
<protein>
    <submittedName>
        <fullName evidence="2">Uncharacterized protein</fullName>
    </submittedName>
</protein>